<keyword evidence="2 7" id="KW-0813">Transport</keyword>
<comment type="similarity">
    <text evidence="7">Belongs to the binding-protein-dependent transport system permease family.</text>
</comment>
<organism evidence="9 10">
    <name type="scientific">Angustibacter aerolatus</name>
    <dbReference type="NCBI Taxonomy" id="1162965"/>
    <lineage>
        <taxon>Bacteria</taxon>
        <taxon>Bacillati</taxon>
        <taxon>Actinomycetota</taxon>
        <taxon>Actinomycetes</taxon>
        <taxon>Kineosporiales</taxon>
        <taxon>Kineosporiaceae</taxon>
    </lineage>
</organism>
<dbReference type="CDD" id="cd06261">
    <property type="entry name" value="TM_PBP2"/>
    <property type="match status" value="1"/>
</dbReference>
<feature type="transmembrane region" description="Helical" evidence="7">
    <location>
        <begin position="224"/>
        <end position="243"/>
    </location>
</feature>
<dbReference type="SUPFAM" id="SSF161098">
    <property type="entry name" value="MetI-like"/>
    <property type="match status" value="1"/>
</dbReference>
<evidence type="ECO:0000256" key="3">
    <source>
        <dbReference type="ARBA" id="ARBA00022475"/>
    </source>
</evidence>
<evidence type="ECO:0000256" key="6">
    <source>
        <dbReference type="ARBA" id="ARBA00023136"/>
    </source>
</evidence>
<dbReference type="Proteomes" id="UP001157017">
    <property type="component" value="Unassembled WGS sequence"/>
</dbReference>
<protein>
    <submittedName>
        <fullName evidence="9">Sugar ABC transporter permease</fullName>
    </submittedName>
</protein>
<dbReference type="InterPro" id="IPR035906">
    <property type="entry name" value="MetI-like_sf"/>
</dbReference>
<dbReference type="PROSITE" id="PS50928">
    <property type="entry name" value="ABC_TM1"/>
    <property type="match status" value="1"/>
</dbReference>
<comment type="subcellular location">
    <subcellularLocation>
        <location evidence="1 7">Cell membrane</location>
        <topology evidence="1 7">Multi-pass membrane protein</topology>
    </subcellularLocation>
</comment>
<keyword evidence="4 7" id="KW-0812">Transmembrane</keyword>
<evidence type="ECO:0000313" key="9">
    <source>
        <dbReference type="EMBL" id="GMA89164.1"/>
    </source>
</evidence>
<reference evidence="10" key="1">
    <citation type="journal article" date="2019" name="Int. J. Syst. Evol. Microbiol.">
        <title>The Global Catalogue of Microorganisms (GCM) 10K type strain sequencing project: providing services to taxonomists for standard genome sequencing and annotation.</title>
        <authorList>
            <consortium name="The Broad Institute Genomics Platform"/>
            <consortium name="The Broad Institute Genome Sequencing Center for Infectious Disease"/>
            <person name="Wu L."/>
            <person name="Ma J."/>
        </authorList>
    </citation>
    <scope>NUCLEOTIDE SEQUENCE [LARGE SCALE GENOMIC DNA]</scope>
    <source>
        <strain evidence="10">NBRC 108730</strain>
    </source>
</reference>
<dbReference type="Gene3D" id="1.10.3720.10">
    <property type="entry name" value="MetI-like"/>
    <property type="match status" value="1"/>
</dbReference>
<dbReference type="InterPro" id="IPR000515">
    <property type="entry name" value="MetI-like"/>
</dbReference>
<proteinExistence type="inferred from homology"/>
<evidence type="ECO:0000313" key="10">
    <source>
        <dbReference type="Proteomes" id="UP001157017"/>
    </source>
</evidence>
<evidence type="ECO:0000256" key="5">
    <source>
        <dbReference type="ARBA" id="ARBA00022989"/>
    </source>
</evidence>
<dbReference type="InterPro" id="IPR050901">
    <property type="entry name" value="BP-dep_ABC_trans_perm"/>
</dbReference>
<feature type="domain" description="ABC transmembrane type-1" evidence="8">
    <location>
        <begin position="106"/>
        <end position="298"/>
    </location>
</feature>
<feature type="transmembrane region" description="Helical" evidence="7">
    <location>
        <begin position="277"/>
        <end position="298"/>
    </location>
</feature>
<evidence type="ECO:0000256" key="1">
    <source>
        <dbReference type="ARBA" id="ARBA00004651"/>
    </source>
</evidence>
<feature type="transmembrane region" description="Helical" evidence="7">
    <location>
        <begin position="174"/>
        <end position="193"/>
    </location>
</feature>
<keyword evidence="5 7" id="KW-1133">Transmembrane helix</keyword>
<dbReference type="EMBL" id="BSUZ01000001">
    <property type="protein sequence ID" value="GMA89164.1"/>
    <property type="molecule type" value="Genomic_DNA"/>
</dbReference>
<evidence type="ECO:0000256" key="4">
    <source>
        <dbReference type="ARBA" id="ARBA00022692"/>
    </source>
</evidence>
<keyword evidence="10" id="KW-1185">Reference proteome</keyword>
<evidence type="ECO:0000259" key="8">
    <source>
        <dbReference type="PROSITE" id="PS50928"/>
    </source>
</evidence>
<gene>
    <name evidence="9" type="ORF">GCM10025868_44140</name>
</gene>
<comment type="caution">
    <text evidence="9">The sequence shown here is derived from an EMBL/GenBank/DDBJ whole genome shotgun (WGS) entry which is preliminary data.</text>
</comment>
<dbReference type="Pfam" id="PF00528">
    <property type="entry name" value="BPD_transp_1"/>
    <property type="match status" value="1"/>
</dbReference>
<evidence type="ECO:0000256" key="2">
    <source>
        <dbReference type="ARBA" id="ARBA00022448"/>
    </source>
</evidence>
<keyword evidence="3" id="KW-1003">Cell membrane</keyword>
<dbReference type="PANTHER" id="PTHR32243:SF18">
    <property type="entry name" value="INNER MEMBRANE ABC TRANSPORTER PERMEASE PROTEIN YCJP"/>
    <property type="match status" value="1"/>
</dbReference>
<name>A0ABQ6JPU6_9ACTN</name>
<dbReference type="PANTHER" id="PTHR32243">
    <property type="entry name" value="MALTOSE TRANSPORT SYSTEM PERMEASE-RELATED"/>
    <property type="match status" value="1"/>
</dbReference>
<keyword evidence="6 7" id="KW-0472">Membrane</keyword>
<evidence type="ECO:0000256" key="7">
    <source>
        <dbReference type="RuleBase" id="RU363032"/>
    </source>
</evidence>
<accession>A0ABQ6JPU6</accession>
<feature type="transmembrane region" description="Helical" evidence="7">
    <location>
        <begin position="143"/>
        <end position="162"/>
    </location>
</feature>
<feature type="transmembrane region" description="Helical" evidence="7">
    <location>
        <begin position="42"/>
        <end position="63"/>
    </location>
</feature>
<feature type="transmembrane region" description="Helical" evidence="7">
    <location>
        <begin position="110"/>
        <end position="131"/>
    </location>
</feature>
<sequence length="313" mass="33857">MTTAVEPPLGAVAAGPGAAVGAAVRPVGRTAVRRPRRRSRRFGLNACAVLVVLASVFPVYWMVSTSFLTNDRIRSAEPTFAPTSPTLRNYDRVLFGESRLPFLDALRNSLAVTLLCVAAALLLALLAAVALSRFAFRGRRGFVVVLLVVQMLPGEAMILSIYRLMDGWHLTNSVLGLGLVYLATVLPFTIWTLRGFVTGIPQELEEAAMVDGCSRVRAFRSVTLPLLWPGLVATGVFAFIQAWNEFVTALVLMNRPEHLTLPVWLRSFKQVHAGTDWGAIMAGSTLMTIPVIVLFLLVQGRMTAGLVSGAVKG</sequence>